<dbReference type="OrthoDB" id="2434198at2759"/>
<name>A0A9P6QDF5_9FUNG</name>
<feature type="compositionally biased region" description="Basic and acidic residues" evidence="1">
    <location>
        <begin position="67"/>
        <end position="93"/>
    </location>
</feature>
<feature type="compositionally biased region" description="Low complexity" evidence="1">
    <location>
        <begin position="28"/>
        <end position="44"/>
    </location>
</feature>
<gene>
    <name evidence="2" type="ORF">BG011_007917</name>
</gene>
<dbReference type="EMBL" id="JAAAJA010000063">
    <property type="protein sequence ID" value="KAG0263831.1"/>
    <property type="molecule type" value="Genomic_DNA"/>
</dbReference>
<evidence type="ECO:0000313" key="3">
    <source>
        <dbReference type="Proteomes" id="UP000726737"/>
    </source>
</evidence>
<feature type="compositionally biased region" description="Basic and acidic residues" evidence="1">
    <location>
        <begin position="8"/>
        <end position="22"/>
    </location>
</feature>
<feature type="compositionally biased region" description="Basic and acidic residues" evidence="1">
    <location>
        <begin position="239"/>
        <end position="250"/>
    </location>
</feature>
<feature type="compositionally biased region" description="Polar residues" evidence="1">
    <location>
        <begin position="264"/>
        <end position="282"/>
    </location>
</feature>
<keyword evidence="3" id="KW-1185">Reference proteome</keyword>
<protein>
    <submittedName>
        <fullName evidence="2">Uncharacterized protein</fullName>
    </submittedName>
</protein>
<evidence type="ECO:0000313" key="2">
    <source>
        <dbReference type="EMBL" id="KAG0263831.1"/>
    </source>
</evidence>
<sequence length="493" mass="53610">MKHPVIKNLEKTRQNLHEEPFPHPHAPPSTSTSTTVRSSAGVTTDSSPHPFEHAGTDVVDQILRQVETVHLDVPENETSKDESTVDKEGHEQESAQQMSPSVATPSSDNKEEHPIHRLSTTATMPSASWEPLASKSSNQLPSRTMVDSMYGSSSGTMHEYEHDKPSVLPEILPGFKDRLADIHHATLKSVSDVTGSGQAGTDVGNNNNNNRQGERAQWTGGTMYPAMTVFKNPVISSNRDNRNNFDDTKGRRSASADAHKRLSKSSILYESSDLPESTTSLSDDNDDQDRRAVSVSPSPSPSKTLVQGGQGGRRWSHELSPEKAGLVGSVLEVAGLVKDVVLDKVQQRPPTSGAPHKGPREHYGLSEEEKQEAAKVAFGGAEETGDQTIYLEGLQDHLRHEAARSAAASTTKLEAKDLLGSAPNVGQEHQKSIFHLAGNPETKKSFLLDHPESLGYHVRDPTLTPFEDSTLVAQHRLAGNNTIEQQDISKSTR</sequence>
<feature type="region of interest" description="Disordered" evidence="1">
    <location>
        <begin position="1"/>
        <end position="144"/>
    </location>
</feature>
<accession>A0A9P6QDF5</accession>
<dbReference type="Proteomes" id="UP000726737">
    <property type="component" value="Unassembled WGS sequence"/>
</dbReference>
<feature type="region of interest" description="Disordered" evidence="1">
    <location>
        <begin position="191"/>
        <end position="320"/>
    </location>
</feature>
<reference evidence="2" key="1">
    <citation type="journal article" date="2020" name="Fungal Divers.">
        <title>Resolving the Mortierellaceae phylogeny through synthesis of multi-gene phylogenetics and phylogenomics.</title>
        <authorList>
            <person name="Vandepol N."/>
            <person name="Liber J."/>
            <person name="Desiro A."/>
            <person name="Na H."/>
            <person name="Kennedy M."/>
            <person name="Barry K."/>
            <person name="Grigoriev I.V."/>
            <person name="Miller A.N."/>
            <person name="O'Donnell K."/>
            <person name="Stajich J.E."/>
            <person name="Bonito G."/>
        </authorList>
    </citation>
    <scope>NUCLEOTIDE SEQUENCE</scope>
    <source>
        <strain evidence="2">KOD948</strain>
    </source>
</reference>
<proteinExistence type="predicted"/>
<comment type="caution">
    <text evidence="2">The sequence shown here is derived from an EMBL/GenBank/DDBJ whole genome shotgun (WGS) entry which is preliminary data.</text>
</comment>
<evidence type="ECO:0000256" key="1">
    <source>
        <dbReference type="SAM" id="MobiDB-lite"/>
    </source>
</evidence>
<organism evidence="2 3">
    <name type="scientific">Mortierella polycephala</name>
    <dbReference type="NCBI Taxonomy" id="41804"/>
    <lineage>
        <taxon>Eukaryota</taxon>
        <taxon>Fungi</taxon>
        <taxon>Fungi incertae sedis</taxon>
        <taxon>Mucoromycota</taxon>
        <taxon>Mortierellomycotina</taxon>
        <taxon>Mortierellomycetes</taxon>
        <taxon>Mortierellales</taxon>
        <taxon>Mortierellaceae</taxon>
        <taxon>Mortierella</taxon>
    </lineage>
</organism>
<feature type="compositionally biased region" description="Polar residues" evidence="1">
    <location>
        <begin position="94"/>
        <end position="107"/>
    </location>
</feature>
<dbReference type="AlphaFoldDB" id="A0A9P6QDF5"/>